<keyword evidence="1" id="KW-0175">Coiled coil</keyword>
<dbReference type="OrthoDB" id="662138at2"/>
<evidence type="ECO:0000313" key="4">
    <source>
        <dbReference type="Proteomes" id="UP000271925"/>
    </source>
</evidence>
<protein>
    <recommendedName>
        <fullName evidence="5">DUF1080 domain-containing protein</fullName>
    </recommendedName>
</protein>
<sequence length="632" mass="71203">MKIAVIPALLLLSALSARAQLTAEQRLQDSVVGWWSNPRYDKLKPAADALGKRKTENLNRFVEWMKKSYTPVAGLGTSSRYISKTGYGVSFLVWNVSHDKRWLDEKGHFRPIPEENTPFWVATNMVFGAYTIEFIQKSGKNMFTMQPDGYAKGDWVVKKRKGTDPRIHANAHNYITWLNEWNTVYLAPGNKMPIVAVTKGELLQAAEDALESVAAEEKKTIASQWPTNPKAQEEAFESRKKNIDSYRAKIQTLRDKHRATLNEPAVVRDMQVSMYSFGTDPDIFVPDKQQLEQKHYYPVYKIDPALESKLGDEKPLWIAVAFPPETKEDGNQLYEMYTALSQNFNYEYVYNYFFDPEKVKGKPYVPANEDQLKARLNAYRERSKTAMQPVSNAAKLTGNQVFFDDFSAGTVGGDPPNWFFRKQSEHAVLTNVPGQSGNWLQLGYFNAVWPTLMPYPLPPNFSLEFDLATDGDFTHMTGGSAMLTLNSRKMLTRGAENNSGPGAVVTINLISGNEANHASNYRGLIDIDLNTSPSQNVQNFNEGAVSDVPLTEFTNNKTKIHVGVRVVNNTISVFINGKEKSTSKDWKLKYGAPCVTCGFPENTRIQSINWKSTTDKSGEIKVYLGNVKIEKL</sequence>
<dbReference type="EMBL" id="RQJO01000007">
    <property type="protein sequence ID" value="RRB06649.1"/>
    <property type="molecule type" value="Genomic_DNA"/>
</dbReference>
<evidence type="ECO:0000256" key="2">
    <source>
        <dbReference type="SAM" id="SignalP"/>
    </source>
</evidence>
<dbReference type="Proteomes" id="UP000271925">
    <property type="component" value="Unassembled WGS sequence"/>
</dbReference>
<accession>A0A3P1C0B9</accession>
<reference evidence="3 4" key="1">
    <citation type="submission" date="2018-11" db="EMBL/GenBank/DDBJ databases">
        <authorList>
            <person name="Zhou Z."/>
            <person name="Wang G."/>
        </authorList>
    </citation>
    <scope>NUCLEOTIDE SEQUENCE [LARGE SCALE GENOMIC DNA]</scope>
    <source>
        <strain evidence="3 4">KCTC52004</strain>
    </source>
</reference>
<feature type="coiled-coil region" evidence="1">
    <location>
        <begin position="236"/>
        <end position="263"/>
    </location>
</feature>
<keyword evidence="2" id="KW-0732">Signal</keyword>
<feature type="signal peptide" evidence="2">
    <location>
        <begin position="1"/>
        <end position="19"/>
    </location>
</feature>
<name>A0A3P1C0B9_9BACT</name>
<feature type="chain" id="PRO_5017985848" description="DUF1080 domain-containing protein" evidence="2">
    <location>
        <begin position="20"/>
        <end position="632"/>
    </location>
</feature>
<dbReference type="AlphaFoldDB" id="A0A3P1C0B9"/>
<evidence type="ECO:0000313" key="3">
    <source>
        <dbReference type="EMBL" id="RRB06649.1"/>
    </source>
</evidence>
<organism evidence="3 4">
    <name type="scientific">Larkinella rosea</name>
    <dbReference type="NCBI Taxonomy" id="2025312"/>
    <lineage>
        <taxon>Bacteria</taxon>
        <taxon>Pseudomonadati</taxon>
        <taxon>Bacteroidota</taxon>
        <taxon>Cytophagia</taxon>
        <taxon>Cytophagales</taxon>
        <taxon>Spirosomataceae</taxon>
        <taxon>Larkinella</taxon>
    </lineage>
</organism>
<gene>
    <name evidence="3" type="ORF">EHT25_02315</name>
</gene>
<evidence type="ECO:0000256" key="1">
    <source>
        <dbReference type="SAM" id="Coils"/>
    </source>
</evidence>
<proteinExistence type="predicted"/>
<evidence type="ECO:0008006" key="5">
    <source>
        <dbReference type="Google" id="ProtNLM"/>
    </source>
</evidence>
<keyword evidence="4" id="KW-1185">Reference proteome</keyword>
<comment type="caution">
    <text evidence="3">The sequence shown here is derived from an EMBL/GenBank/DDBJ whole genome shotgun (WGS) entry which is preliminary data.</text>
</comment>
<dbReference type="RefSeq" id="WP_124870035.1">
    <property type="nucleotide sequence ID" value="NZ_RQJO01000007.1"/>
</dbReference>